<dbReference type="InterPro" id="IPR039633">
    <property type="entry name" value="PAP"/>
</dbReference>
<evidence type="ECO:0000256" key="4">
    <source>
        <dbReference type="ARBA" id="ARBA00022946"/>
    </source>
</evidence>
<gene>
    <name evidence="6" type="ORF">RIF29_27121</name>
</gene>
<evidence type="ECO:0000256" key="2">
    <source>
        <dbReference type="ARBA" id="ARBA00005845"/>
    </source>
</evidence>
<comment type="similarity">
    <text evidence="2">Belongs to the PAP/fibrillin family.</text>
</comment>
<reference evidence="6 7" key="1">
    <citation type="submission" date="2024-01" db="EMBL/GenBank/DDBJ databases">
        <title>The genomes of 5 underutilized Papilionoideae crops provide insights into root nodulation and disease resistanc.</title>
        <authorList>
            <person name="Yuan L."/>
        </authorList>
    </citation>
    <scope>NUCLEOTIDE SEQUENCE [LARGE SCALE GENOMIC DNA]</scope>
    <source>
        <strain evidence="6">ZHUSHIDOU_FW_LH</strain>
        <tissue evidence="6">Leaf</tissue>
    </source>
</reference>
<evidence type="ECO:0000313" key="7">
    <source>
        <dbReference type="Proteomes" id="UP001372338"/>
    </source>
</evidence>
<comment type="caution">
    <text evidence="6">The sequence shown here is derived from an EMBL/GenBank/DDBJ whole genome shotgun (WGS) entry which is preliminary data.</text>
</comment>
<dbReference type="AlphaFoldDB" id="A0AAN9EVQ9"/>
<name>A0AAN9EVQ9_CROPI</name>
<evidence type="ECO:0000313" key="6">
    <source>
        <dbReference type="EMBL" id="KAK7260823.1"/>
    </source>
</evidence>
<dbReference type="PANTHER" id="PTHR31906">
    <property type="entry name" value="PLASTID-LIPID-ASSOCIATED PROTEIN 4, CHLOROPLASTIC-RELATED"/>
    <property type="match status" value="1"/>
</dbReference>
<dbReference type="EMBL" id="JAYWIO010000005">
    <property type="protein sequence ID" value="KAK7260823.1"/>
    <property type="molecule type" value="Genomic_DNA"/>
</dbReference>
<keyword evidence="3" id="KW-0934">Plastid</keyword>
<feature type="domain" description="Plastid lipid-associated protein/fibrillin conserved" evidence="5">
    <location>
        <begin position="64"/>
        <end position="190"/>
    </location>
</feature>
<evidence type="ECO:0000256" key="1">
    <source>
        <dbReference type="ARBA" id="ARBA00004474"/>
    </source>
</evidence>
<evidence type="ECO:0000256" key="3">
    <source>
        <dbReference type="ARBA" id="ARBA00022640"/>
    </source>
</evidence>
<proteinExistence type="inferred from homology"/>
<dbReference type="Pfam" id="PF04755">
    <property type="entry name" value="PAP_fibrillin"/>
    <property type="match status" value="1"/>
</dbReference>
<evidence type="ECO:0000259" key="5">
    <source>
        <dbReference type="Pfam" id="PF04755"/>
    </source>
</evidence>
<dbReference type="GO" id="GO:0009536">
    <property type="term" value="C:plastid"/>
    <property type="evidence" value="ECO:0007669"/>
    <property type="project" value="UniProtKB-SubCell"/>
</dbReference>
<dbReference type="InterPro" id="IPR006843">
    <property type="entry name" value="PAP/fibrillin_dom"/>
</dbReference>
<keyword evidence="7" id="KW-1185">Reference proteome</keyword>
<sequence>MAASASLFLSPSSFRVHDPKSIISLRSSSALKFPPLNQRFTVSASVSVSVSDSNTDLRTALVASILSKVVQTDGGVLLKKEEHKEVAEVAQELQKYCVNEPVKCPLIFGEWDVVYCSQPTSPGGGYRSAFGRLFFKTKQMIQVVEAPDIVRNKVAFTALGFMDGEVSLRGKLKALDSEWIQVVFEAPELKLGSWEVQYGGQSEVKLRITYVDEKIRLGLGSRGSLFVFQRR</sequence>
<comment type="subcellular location">
    <subcellularLocation>
        <location evidence="1">Plastid</location>
    </subcellularLocation>
</comment>
<dbReference type="Proteomes" id="UP001372338">
    <property type="component" value="Unassembled WGS sequence"/>
</dbReference>
<protein>
    <recommendedName>
        <fullName evidence="5">Plastid lipid-associated protein/fibrillin conserved domain-containing protein</fullName>
    </recommendedName>
</protein>
<organism evidence="6 7">
    <name type="scientific">Crotalaria pallida</name>
    <name type="common">Smooth rattlebox</name>
    <name type="synonym">Crotalaria striata</name>
    <dbReference type="NCBI Taxonomy" id="3830"/>
    <lineage>
        <taxon>Eukaryota</taxon>
        <taxon>Viridiplantae</taxon>
        <taxon>Streptophyta</taxon>
        <taxon>Embryophyta</taxon>
        <taxon>Tracheophyta</taxon>
        <taxon>Spermatophyta</taxon>
        <taxon>Magnoliopsida</taxon>
        <taxon>eudicotyledons</taxon>
        <taxon>Gunneridae</taxon>
        <taxon>Pentapetalae</taxon>
        <taxon>rosids</taxon>
        <taxon>fabids</taxon>
        <taxon>Fabales</taxon>
        <taxon>Fabaceae</taxon>
        <taxon>Papilionoideae</taxon>
        <taxon>50 kb inversion clade</taxon>
        <taxon>genistoids sensu lato</taxon>
        <taxon>core genistoids</taxon>
        <taxon>Crotalarieae</taxon>
        <taxon>Crotalaria</taxon>
    </lineage>
</organism>
<keyword evidence="4" id="KW-0809">Transit peptide</keyword>
<accession>A0AAN9EVQ9</accession>